<dbReference type="KEGG" id="halg:HUG10_13760"/>
<dbReference type="OrthoDB" id="193731at2157"/>
<keyword evidence="4" id="KW-1185">Reference proteome</keyword>
<evidence type="ECO:0000256" key="1">
    <source>
        <dbReference type="SAM" id="MobiDB-lite"/>
    </source>
</evidence>
<protein>
    <recommendedName>
        <fullName evidence="2">DUF8080 domain-containing protein</fullName>
    </recommendedName>
</protein>
<proteinExistence type="predicted"/>
<accession>A0A7D5GE41</accession>
<evidence type="ECO:0000313" key="3">
    <source>
        <dbReference type="EMBL" id="QLG29512.1"/>
    </source>
</evidence>
<feature type="compositionally biased region" description="Basic and acidic residues" evidence="1">
    <location>
        <begin position="96"/>
        <end position="118"/>
    </location>
</feature>
<dbReference type="InterPro" id="IPR058393">
    <property type="entry name" value="DUF8080"/>
</dbReference>
<dbReference type="Proteomes" id="UP000509750">
    <property type="component" value="Chromosome"/>
</dbReference>
<feature type="region of interest" description="Disordered" evidence="1">
    <location>
        <begin position="81"/>
        <end position="154"/>
    </location>
</feature>
<reference evidence="3 4" key="1">
    <citation type="submission" date="2020-07" db="EMBL/GenBank/DDBJ databases">
        <title>Gai3-2, isolated from salt lake.</title>
        <authorList>
            <person name="Cui H."/>
            <person name="Shi X."/>
        </authorList>
    </citation>
    <scope>NUCLEOTIDE SEQUENCE [LARGE SCALE GENOMIC DNA]</scope>
    <source>
        <strain evidence="3 4">Gai3-2</strain>
    </source>
</reference>
<evidence type="ECO:0000259" key="2">
    <source>
        <dbReference type="Pfam" id="PF26296"/>
    </source>
</evidence>
<sequence>MSVALVADAEVRAGVALVTIHVRNPTPVARRVRVANRLAGPVLPPRRNGVPEAGWDDDGVTAIVDAGDSAALGYACPLGGREAVDPPAELAEVGDPDERRDDAVARARRDLGPFRPPRDAVPLGTATDGPVDPIGESSSTGSTADSPSRPWNTALPDDVAAYLDHATRRIELAERLTDASVPEATDALAECDVAPDVLAEVVDEDAETLRVLSERAGTLASRAEATNVPADALRRLA</sequence>
<feature type="domain" description="DUF8080" evidence="2">
    <location>
        <begin position="156"/>
        <end position="226"/>
    </location>
</feature>
<name>A0A7D5GE41_9EURY</name>
<dbReference type="EMBL" id="CP058529">
    <property type="protein sequence ID" value="QLG29512.1"/>
    <property type="molecule type" value="Genomic_DNA"/>
</dbReference>
<dbReference type="InterPro" id="IPR057179">
    <property type="entry name" value="DUF7857"/>
</dbReference>
<gene>
    <name evidence="3" type="ORF">HUG10_13760</name>
</gene>
<organism evidence="3 4">
    <name type="scientific">Halorarum halophilum</name>
    <dbReference type="NCBI Taxonomy" id="2743090"/>
    <lineage>
        <taxon>Archaea</taxon>
        <taxon>Methanobacteriati</taxon>
        <taxon>Methanobacteriota</taxon>
        <taxon>Stenosarchaea group</taxon>
        <taxon>Halobacteria</taxon>
        <taxon>Halobacteriales</taxon>
        <taxon>Haloferacaceae</taxon>
        <taxon>Halorarum</taxon>
    </lineage>
</organism>
<dbReference type="Pfam" id="PF26296">
    <property type="entry name" value="DUF8080"/>
    <property type="match status" value="1"/>
</dbReference>
<dbReference type="Pfam" id="PF25256">
    <property type="entry name" value="DUF7857"/>
    <property type="match status" value="1"/>
</dbReference>
<dbReference type="AlphaFoldDB" id="A0A7D5GE41"/>
<feature type="compositionally biased region" description="Low complexity" evidence="1">
    <location>
        <begin position="137"/>
        <end position="148"/>
    </location>
</feature>
<evidence type="ECO:0000313" key="4">
    <source>
        <dbReference type="Proteomes" id="UP000509750"/>
    </source>
</evidence>